<reference evidence="9" key="2">
    <citation type="submission" date="2025-08" db="UniProtKB">
        <authorList>
            <consortium name="Ensembl"/>
        </authorList>
    </citation>
    <scope>IDENTIFICATION</scope>
</reference>
<proteinExistence type="inferred from homology"/>
<evidence type="ECO:0000256" key="5">
    <source>
        <dbReference type="PROSITE-ProRule" id="PRU00309"/>
    </source>
</evidence>
<keyword evidence="1" id="KW-0479">Metal-binding</keyword>
<protein>
    <recommendedName>
        <fullName evidence="6">THAP domain-containing protein 1</fullName>
    </recommendedName>
</protein>
<keyword evidence="6" id="KW-0804">Transcription</keyword>
<evidence type="ECO:0000313" key="9">
    <source>
        <dbReference type="Ensembl" id="ENSSORP00005005994.1"/>
    </source>
</evidence>
<feature type="domain" description="THAP-type" evidence="8">
    <location>
        <begin position="1"/>
        <end position="81"/>
    </location>
</feature>
<keyword evidence="4 5" id="KW-0238">DNA-binding</keyword>
<reference evidence="9" key="1">
    <citation type="submission" date="2019-06" db="EMBL/GenBank/DDBJ databases">
        <authorList>
            <consortium name="Wellcome Sanger Institute Data Sharing"/>
        </authorList>
    </citation>
    <scope>NUCLEOTIDE SEQUENCE [LARGE SCALE GENOMIC DNA]</scope>
</reference>
<dbReference type="PROSITE" id="PS50950">
    <property type="entry name" value="ZF_THAP"/>
    <property type="match status" value="1"/>
</dbReference>
<feature type="region of interest" description="Disordered" evidence="7">
    <location>
        <begin position="196"/>
        <end position="221"/>
    </location>
</feature>
<dbReference type="Ensembl" id="ENSSORT00005006244.1">
    <property type="protein sequence ID" value="ENSSORP00005005994.1"/>
    <property type="gene ID" value="ENSSORG00005003576.1"/>
</dbReference>
<organism evidence="9 10">
    <name type="scientific">Sphaeramia orbicularis</name>
    <name type="common">orbiculate cardinalfish</name>
    <dbReference type="NCBI Taxonomy" id="375764"/>
    <lineage>
        <taxon>Eukaryota</taxon>
        <taxon>Metazoa</taxon>
        <taxon>Chordata</taxon>
        <taxon>Craniata</taxon>
        <taxon>Vertebrata</taxon>
        <taxon>Euteleostomi</taxon>
        <taxon>Actinopterygii</taxon>
        <taxon>Neopterygii</taxon>
        <taxon>Teleostei</taxon>
        <taxon>Neoteleostei</taxon>
        <taxon>Acanthomorphata</taxon>
        <taxon>Gobiaria</taxon>
        <taxon>Kurtiformes</taxon>
        <taxon>Apogonoidei</taxon>
        <taxon>Apogonidae</taxon>
        <taxon>Apogoninae</taxon>
        <taxon>Sphaeramia</taxon>
    </lineage>
</organism>
<dbReference type="SMART" id="SM00980">
    <property type="entry name" value="THAP"/>
    <property type="match status" value="1"/>
</dbReference>
<dbReference type="InterPro" id="IPR038441">
    <property type="entry name" value="THAP_Znf_sf"/>
</dbReference>
<accession>A0A672YN42</accession>
<dbReference type="Pfam" id="PF05485">
    <property type="entry name" value="THAP"/>
    <property type="match status" value="1"/>
</dbReference>
<dbReference type="PANTHER" id="PTHR46600">
    <property type="entry name" value="THAP DOMAIN-CONTAINING"/>
    <property type="match status" value="1"/>
</dbReference>
<dbReference type="SUPFAM" id="SSF57716">
    <property type="entry name" value="Glucocorticoid receptor-like (DNA-binding domain)"/>
    <property type="match status" value="1"/>
</dbReference>
<reference evidence="9" key="3">
    <citation type="submission" date="2025-09" db="UniProtKB">
        <authorList>
            <consortium name="Ensembl"/>
        </authorList>
    </citation>
    <scope>IDENTIFICATION</scope>
</reference>
<feature type="region of interest" description="Disordered" evidence="7">
    <location>
        <begin position="101"/>
        <end position="124"/>
    </location>
</feature>
<keyword evidence="10" id="KW-1185">Reference proteome</keyword>
<dbReference type="GO" id="GO:0005654">
    <property type="term" value="C:nucleoplasm"/>
    <property type="evidence" value="ECO:0007669"/>
    <property type="project" value="UniProtKB-SubCell"/>
</dbReference>
<evidence type="ECO:0000256" key="3">
    <source>
        <dbReference type="ARBA" id="ARBA00022833"/>
    </source>
</evidence>
<comment type="function">
    <text evidence="6">DNA-binding transcription regulator that regulates endothelial cell proliferation and G1/S cell-cycle progression. Specifically binds the 5'-[AT]NTNN[GT]GGCA[AGT]-3' core DNA sequence and acts by modulating expression of pRB-E2F cell-cycle target genes.</text>
</comment>
<comment type="similarity">
    <text evidence="6">Belongs to the THAP1 family.</text>
</comment>
<dbReference type="PANTHER" id="PTHR46600:SF11">
    <property type="entry name" value="THAP DOMAIN-CONTAINING PROTEIN 10"/>
    <property type="match status" value="1"/>
</dbReference>
<dbReference type="Gene3D" id="6.20.210.20">
    <property type="entry name" value="THAP domain"/>
    <property type="match status" value="1"/>
</dbReference>
<dbReference type="AlphaFoldDB" id="A0A672YN42"/>
<keyword evidence="6" id="KW-0539">Nucleus</keyword>
<keyword evidence="6" id="KW-0175">Coiled coil</keyword>
<dbReference type="GO" id="GO:0043565">
    <property type="term" value="F:sequence-specific DNA binding"/>
    <property type="evidence" value="ECO:0007669"/>
    <property type="project" value="UniProtKB-UniRule"/>
</dbReference>
<name>A0A672YN42_9TELE</name>
<sequence length="253" mass="27847">MGRQCFFPGCKNTSGLHSFPANLEIRQQWVHALGLPNHELPPRAGVCNQHFSQDCFSNFMEVEMGFSKVLILKASAVPNTAQPQDFGCTLSLKLEKDDAAQQDSGGTQQLNVKQEGGQDLAVSQHSGCTPLLNVQKEEEAGENALLLQHSTSMLPLKVKEEGEDLRLPQDPECKQVLNVKEEGQDGTLTLELNIEKEGGKNDTLSPDSGSALPFQPKEKKDEVRVPVLTTRPPPPQQQQLVLITNLRHIQVNL</sequence>
<evidence type="ECO:0000256" key="1">
    <source>
        <dbReference type="ARBA" id="ARBA00022723"/>
    </source>
</evidence>
<dbReference type="GO" id="GO:0003700">
    <property type="term" value="F:DNA-binding transcription factor activity"/>
    <property type="evidence" value="ECO:0007669"/>
    <property type="project" value="UniProtKB-UniRule"/>
</dbReference>
<keyword evidence="6" id="KW-0805">Transcription regulation</keyword>
<feature type="compositionally biased region" description="Polar residues" evidence="7">
    <location>
        <begin position="101"/>
        <end position="112"/>
    </location>
</feature>
<comment type="subcellular location">
    <subcellularLocation>
        <location evidence="6">Nucleus</location>
        <location evidence="6">Nucleoplasm</location>
    </subcellularLocation>
</comment>
<keyword evidence="3" id="KW-0862">Zinc</keyword>
<evidence type="ECO:0000256" key="2">
    <source>
        <dbReference type="ARBA" id="ARBA00022771"/>
    </source>
</evidence>
<keyword evidence="2 5" id="KW-0863">Zinc-finger</keyword>
<evidence type="ECO:0000259" key="8">
    <source>
        <dbReference type="PROSITE" id="PS50950"/>
    </source>
</evidence>
<evidence type="ECO:0000256" key="4">
    <source>
        <dbReference type="ARBA" id="ARBA00023125"/>
    </source>
</evidence>
<evidence type="ECO:0000256" key="6">
    <source>
        <dbReference type="RuleBase" id="RU369073"/>
    </source>
</evidence>
<evidence type="ECO:0000256" key="7">
    <source>
        <dbReference type="SAM" id="MobiDB-lite"/>
    </source>
</evidence>
<dbReference type="InParanoid" id="A0A672YN42"/>
<evidence type="ECO:0000313" key="10">
    <source>
        <dbReference type="Proteomes" id="UP000472271"/>
    </source>
</evidence>
<dbReference type="Proteomes" id="UP000472271">
    <property type="component" value="Chromosome 2"/>
</dbReference>
<keyword evidence="6" id="KW-0131">Cell cycle</keyword>
<dbReference type="GO" id="GO:0001935">
    <property type="term" value="P:endothelial cell proliferation"/>
    <property type="evidence" value="ECO:0007669"/>
    <property type="project" value="UniProtKB-UniRule"/>
</dbReference>
<dbReference type="GO" id="GO:0008270">
    <property type="term" value="F:zinc ion binding"/>
    <property type="evidence" value="ECO:0007669"/>
    <property type="project" value="UniProtKB-KW"/>
</dbReference>
<dbReference type="InterPro" id="IPR026516">
    <property type="entry name" value="THAP1/10"/>
</dbReference>
<dbReference type="InterPro" id="IPR006612">
    <property type="entry name" value="THAP_Znf"/>
</dbReference>